<name>A0AAD9S0R9_PHOAM</name>
<keyword evidence="3" id="KW-1185">Reference proteome</keyword>
<sequence>MSSITNANEGGTKASPDAVPKNFHNLSIVYIDHELDKPTTYPTDDDTNKNDTRPNWTMGYADHHLDGLGTPDTNEELADAQEVTLKSASMQQQKGLFRLPPELRITIWELLLPGTRILRAKAWYGHDRSSHLDDGSRDIKGRKGRWFFRVYDWEFYYSDGDMLRLEVPTILEICSESRNFALQHGSIIFDQQDNAYDVGTWWNPDRDVLGFDASWEVTVHPWALTDLDGLEKVKHIAIDERQAWYLCYDAAYNGEHPLNIPRKLCEPLAVMFSFRETNDTRHYILEFFPHFQQLTVLFSTIYMDLFQDLIVAHWGVFLESSLAPEYSVTFHLGSNINTAVKQLRRYRELCMKTKVQEPGDLETYDKITDGPVYSVNDDDVDLDELVHWMRVGFGMLQDDQEVPI</sequence>
<dbReference type="AlphaFoldDB" id="A0AAD9S0R9"/>
<accession>A0AAD9S0R9</accession>
<dbReference type="PANTHER" id="PTHR35910">
    <property type="entry name" value="2EXR DOMAIN-CONTAINING PROTEIN"/>
    <property type="match status" value="1"/>
</dbReference>
<evidence type="ECO:0000259" key="1">
    <source>
        <dbReference type="Pfam" id="PF20150"/>
    </source>
</evidence>
<evidence type="ECO:0000313" key="2">
    <source>
        <dbReference type="EMBL" id="KAK2595843.1"/>
    </source>
</evidence>
<dbReference type="EMBL" id="JAUJFL010000013">
    <property type="protein sequence ID" value="KAK2595843.1"/>
    <property type="molecule type" value="Genomic_DNA"/>
</dbReference>
<comment type="caution">
    <text evidence="2">The sequence shown here is derived from an EMBL/GenBank/DDBJ whole genome shotgun (WGS) entry which is preliminary data.</text>
</comment>
<dbReference type="InterPro" id="IPR045518">
    <property type="entry name" value="2EXR"/>
</dbReference>
<dbReference type="Pfam" id="PF20150">
    <property type="entry name" value="2EXR"/>
    <property type="match status" value="1"/>
</dbReference>
<feature type="domain" description="2EXR" evidence="1">
    <location>
        <begin position="98"/>
        <end position="209"/>
    </location>
</feature>
<proteinExistence type="predicted"/>
<organism evidence="2 3">
    <name type="scientific">Phomopsis amygdali</name>
    <name type="common">Fusicoccum amygdali</name>
    <dbReference type="NCBI Taxonomy" id="1214568"/>
    <lineage>
        <taxon>Eukaryota</taxon>
        <taxon>Fungi</taxon>
        <taxon>Dikarya</taxon>
        <taxon>Ascomycota</taxon>
        <taxon>Pezizomycotina</taxon>
        <taxon>Sordariomycetes</taxon>
        <taxon>Sordariomycetidae</taxon>
        <taxon>Diaporthales</taxon>
        <taxon>Diaporthaceae</taxon>
        <taxon>Diaporthe</taxon>
    </lineage>
</organism>
<gene>
    <name evidence="2" type="ORF">N8I77_013636</name>
</gene>
<reference evidence="2" key="1">
    <citation type="submission" date="2023-06" db="EMBL/GenBank/DDBJ databases">
        <authorList>
            <person name="Noh H."/>
        </authorList>
    </citation>
    <scope>NUCLEOTIDE SEQUENCE</scope>
    <source>
        <strain evidence="2">DUCC20226</strain>
    </source>
</reference>
<dbReference type="Proteomes" id="UP001265746">
    <property type="component" value="Unassembled WGS sequence"/>
</dbReference>
<protein>
    <recommendedName>
        <fullName evidence="1">2EXR domain-containing protein</fullName>
    </recommendedName>
</protein>
<dbReference type="PANTHER" id="PTHR35910:SF1">
    <property type="entry name" value="2EXR DOMAIN-CONTAINING PROTEIN"/>
    <property type="match status" value="1"/>
</dbReference>
<evidence type="ECO:0000313" key="3">
    <source>
        <dbReference type="Proteomes" id="UP001265746"/>
    </source>
</evidence>